<accession>A0A8S3AA27</accession>
<protein>
    <submittedName>
        <fullName evidence="1">Uncharacterized protein</fullName>
    </submittedName>
</protein>
<evidence type="ECO:0000313" key="1">
    <source>
        <dbReference type="EMBL" id="CAF4697281.1"/>
    </source>
</evidence>
<feature type="non-terminal residue" evidence="1">
    <location>
        <position position="36"/>
    </location>
</feature>
<dbReference type="Gene3D" id="3.40.640.10">
    <property type="entry name" value="Type I PLP-dependent aspartate aminotransferase-like (Major domain)"/>
    <property type="match status" value="1"/>
</dbReference>
<organism evidence="1 3">
    <name type="scientific">Rotaria magnacalcarata</name>
    <dbReference type="NCBI Taxonomy" id="392030"/>
    <lineage>
        <taxon>Eukaryota</taxon>
        <taxon>Metazoa</taxon>
        <taxon>Spiralia</taxon>
        <taxon>Gnathifera</taxon>
        <taxon>Rotifera</taxon>
        <taxon>Eurotatoria</taxon>
        <taxon>Bdelloidea</taxon>
        <taxon>Philodinida</taxon>
        <taxon>Philodinidae</taxon>
        <taxon>Rotaria</taxon>
    </lineage>
</organism>
<reference evidence="1" key="1">
    <citation type="submission" date="2021-02" db="EMBL/GenBank/DDBJ databases">
        <authorList>
            <person name="Nowell W R."/>
        </authorList>
    </citation>
    <scope>NUCLEOTIDE SEQUENCE</scope>
</reference>
<proteinExistence type="predicted"/>
<comment type="caution">
    <text evidence="1">The sequence shown here is derived from an EMBL/GenBank/DDBJ whole genome shotgun (WGS) entry which is preliminary data.</text>
</comment>
<evidence type="ECO:0000313" key="2">
    <source>
        <dbReference type="EMBL" id="CAF4958207.1"/>
    </source>
</evidence>
<gene>
    <name evidence="1" type="ORF">SMN809_LOCUS42907</name>
    <name evidence="2" type="ORF">SMN809_LOCUS54469</name>
</gene>
<dbReference type="InterPro" id="IPR015421">
    <property type="entry name" value="PyrdxlP-dep_Trfase_major"/>
</dbReference>
<dbReference type="AlphaFoldDB" id="A0A8S3AA27"/>
<feature type="non-terminal residue" evidence="1">
    <location>
        <position position="1"/>
    </location>
</feature>
<name>A0A8S3AA27_9BILA</name>
<dbReference type="EMBL" id="CAJOBI010190027">
    <property type="protein sequence ID" value="CAF4958207.1"/>
    <property type="molecule type" value="Genomic_DNA"/>
</dbReference>
<dbReference type="EMBL" id="CAJOBI010125083">
    <property type="protein sequence ID" value="CAF4697281.1"/>
    <property type="molecule type" value="Genomic_DNA"/>
</dbReference>
<dbReference type="Proteomes" id="UP000676336">
    <property type="component" value="Unassembled WGS sequence"/>
</dbReference>
<sequence length="36" mass="4188">MADEVYQENVYLPGSKFFSFKKVLMDLGAPFNQMEL</sequence>
<evidence type="ECO:0000313" key="3">
    <source>
        <dbReference type="Proteomes" id="UP000676336"/>
    </source>
</evidence>